<accession>A0A0C9YBF0</accession>
<evidence type="ECO:0000313" key="2">
    <source>
        <dbReference type="Proteomes" id="UP000054018"/>
    </source>
</evidence>
<keyword evidence="2" id="KW-1185">Reference proteome</keyword>
<dbReference type="AlphaFoldDB" id="A0A0C9YBF0"/>
<proteinExistence type="predicted"/>
<dbReference type="Proteomes" id="UP000054018">
    <property type="component" value="Unassembled WGS sequence"/>
</dbReference>
<dbReference type="EMBL" id="KN833744">
    <property type="protein sequence ID" value="KIK22040.1"/>
    <property type="molecule type" value="Genomic_DNA"/>
</dbReference>
<sequence length="63" mass="7163">MTLVIRHRLALLRPKKPNNVGVTTLPSMDDVWTCIYTYIGCIVVNRGMVERTSVDEQRAFAGR</sequence>
<organism evidence="1 2">
    <name type="scientific">Pisolithus microcarpus 441</name>
    <dbReference type="NCBI Taxonomy" id="765257"/>
    <lineage>
        <taxon>Eukaryota</taxon>
        <taxon>Fungi</taxon>
        <taxon>Dikarya</taxon>
        <taxon>Basidiomycota</taxon>
        <taxon>Agaricomycotina</taxon>
        <taxon>Agaricomycetes</taxon>
        <taxon>Agaricomycetidae</taxon>
        <taxon>Boletales</taxon>
        <taxon>Sclerodermatineae</taxon>
        <taxon>Pisolithaceae</taxon>
        <taxon>Pisolithus</taxon>
    </lineage>
</organism>
<reference evidence="1 2" key="1">
    <citation type="submission" date="2014-04" db="EMBL/GenBank/DDBJ databases">
        <authorList>
            <consortium name="DOE Joint Genome Institute"/>
            <person name="Kuo A."/>
            <person name="Kohler A."/>
            <person name="Costa M.D."/>
            <person name="Nagy L.G."/>
            <person name="Floudas D."/>
            <person name="Copeland A."/>
            <person name="Barry K.W."/>
            <person name="Cichocki N."/>
            <person name="Veneault-Fourrey C."/>
            <person name="LaButti K."/>
            <person name="Lindquist E.A."/>
            <person name="Lipzen A."/>
            <person name="Lundell T."/>
            <person name="Morin E."/>
            <person name="Murat C."/>
            <person name="Sun H."/>
            <person name="Tunlid A."/>
            <person name="Henrissat B."/>
            <person name="Grigoriev I.V."/>
            <person name="Hibbett D.S."/>
            <person name="Martin F."/>
            <person name="Nordberg H.P."/>
            <person name="Cantor M.N."/>
            <person name="Hua S.X."/>
        </authorList>
    </citation>
    <scope>NUCLEOTIDE SEQUENCE [LARGE SCALE GENOMIC DNA]</scope>
    <source>
        <strain evidence="1 2">441</strain>
    </source>
</reference>
<reference evidence="2" key="2">
    <citation type="submission" date="2015-01" db="EMBL/GenBank/DDBJ databases">
        <title>Evolutionary Origins and Diversification of the Mycorrhizal Mutualists.</title>
        <authorList>
            <consortium name="DOE Joint Genome Institute"/>
            <consortium name="Mycorrhizal Genomics Consortium"/>
            <person name="Kohler A."/>
            <person name="Kuo A."/>
            <person name="Nagy L.G."/>
            <person name="Floudas D."/>
            <person name="Copeland A."/>
            <person name="Barry K.W."/>
            <person name="Cichocki N."/>
            <person name="Veneault-Fourrey C."/>
            <person name="LaButti K."/>
            <person name="Lindquist E.A."/>
            <person name="Lipzen A."/>
            <person name="Lundell T."/>
            <person name="Morin E."/>
            <person name="Murat C."/>
            <person name="Riley R."/>
            <person name="Ohm R."/>
            <person name="Sun H."/>
            <person name="Tunlid A."/>
            <person name="Henrissat B."/>
            <person name="Grigoriev I.V."/>
            <person name="Hibbett D.S."/>
            <person name="Martin F."/>
        </authorList>
    </citation>
    <scope>NUCLEOTIDE SEQUENCE [LARGE SCALE GENOMIC DNA]</scope>
    <source>
        <strain evidence="2">441</strain>
    </source>
</reference>
<dbReference type="HOGENOM" id="CLU_2886726_0_0_1"/>
<name>A0A0C9YBF0_9AGAM</name>
<evidence type="ECO:0000313" key="1">
    <source>
        <dbReference type="EMBL" id="KIK22040.1"/>
    </source>
</evidence>
<gene>
    <name evidence="1" type="ORF">PISMIDRAFT_680816</name>
</gene>
<protein>
    <submittedName>
        <fullName evidence="1">Uncharacterized protein</fullName>
    </submittedName>
</protein>